<dbReference type="PANTHER" id="PTHR48022:SF68">
    <property type="entry name" value="MAJOR FACILITATOR SUPERFAMILY (MFS) PROFILE DOMAIN-CONTAINING PROTEIN-RELATED"/>
    <property type="match status" value="1"/>
</dbReference>
<feature type="transmembrane region" description="Helical" evidence="5">
    <location>
        <begin position="49"/>
        <end position="71"/>
    </location>
</feature>
<reference evidence="6" key="2">
    <citation type="journal article" date="2023" name="IMA Fungus">
        <title>Comparative genomic study of the Penicillium genus elucidates a diverse pangenome and 15 lateral gene transfer events.</title>
        <authorList>
            <person name="Petersen C."/>
            <person name="Sorensen T."/>
            <person name="Nielsen M.R."/>
            <person name="Sondergaard T.E."/>
            <person name="Sorensen J.L."/>
            <person name="Fitzpatrick D.A."/>
            <person name="Frisvad J.C."/>
            <person name="Nielsen K.L."/>
        </authorList>
    </citation>
    <scope>NUCLEOTIDE SEQUENCE</scope>
    <source>
        <strain evidence="6">IBT 16125</strain>
    </source>
</reference>
<accession>A0AAD6G7G3</accession>
<evidence type="ECO:0000256" key="5">
    <source>
        <dbReference type="SAM" id="Phobius"/>
    </source>
</evidence>
<organism evidence="6 7">
    <name type="scientific">Penicillium daleae</name>
    <dbReference type="NCBI Taxonomy" id="63821"/>
    <lineage>
        <taxon>Eukaryota</taxon>
        <taxon>Fungi</taxon>
        <taxon>Dikarya</taxon>
        <taxon>Ascomycota</taxon>
        <taxon>Pezizomycotina</taxon>
        <taxon>Eurotiomycetes</taxon>
        <taxon>Eurotiomycetidae</taxon>
        <taxon>Eurotiales</taxon>
        <taxon>Aspergillaceae</taxon>
        <taxon>Penicillium</taxon>
    </lineage>
</organism>
<evidence type="ECO:0000313" key="6">
    <source>
        <dbReference type="EMBL" id="KAJ5464803.1"/>
    </source>
</evidence>
<comment type="caution">
    <text evidence="6">The sequence shown here is derived from an EMBL/GenBank/DDBJ whole genome shotgun (WGS) entry which is preliminary data.</text>
</comment>
<protein>
    <submittedName>
        <fullName evidence="6">Sugar transporter STL1</fullName>
    </submittedName>
</protein>
<dbReference type="GO" id="GO:0005351">
    <property type="term" value="F:carbohydrate:proton symporter activity"/>
    <property type="evidence" value="ECO:0007669"/>
    <property type="project" value="TreeGrafter"/>
</dbReference>
<sequence>MYIAELSIEVSQRGSNSPAVGWQVAILMSGIPLAYWIDLGFTQMTNQVSWRFPIGLQSGFAFTALAVMSILPDTPRWYYAKGRDQEGDTILSKLHGRPIDDARVQAMRGEILASIKLEREAGNGFRVLDLIWDKSDLQVGRRLRTGFILYSLDNLMGINMMVYFATTIFSNIGLSPFLSQVLAATMNSLWSAVAMVICFNFFFGWGWVGVPWLYPSEISLSNIVI</sequence>
<dbReference type="SUPFAM" id="SSF103473">
    <property type="entry name" value="MFS general substrate transporter"/>
    <property type="match status" value="1"/>
</dbReference>
<dbReference type="PANTHER" id="PTHR48022">
    <property type="entry name" value="PLASTIDIC GLUCOSE TRANSPORTER 4"/>
    <property type="match status" value="1"/>
</dbReference>
<dbReference type="Gene3D" id="1.20.1250.20">
    <property type="entry name" value="MFS general substrate transporter like domains"/>
    <property type="match status" value="1"/>
</dbReference>
<proteinExistence type="predicted"/>
<keyword evidence="7" id="KW-1185">Reference proteome</keyword>
<name>A0AAD6G7G3_9EURO</name>
<evidence type="ECO:0000256" key="3">
    <source>
        <dbReference type="ARBA" id="ARBA00022989"/>
    </source>
</evidence>
<dbReference type="EMBL" id="JAPVEA010000001">
    <property type="protein sequence ID" value="KAJ5464803.1"/>
    <property type="molecule type" value="Genomic_DNA"/>
</dbReference>
<keyword evidence="2 5" id="KW-0812">Transmembrane</keyword>
<keyword evidence="6" id="KW-0813">Transport</keyword>
<dbReference type="InterPro" id="IPR036259">
    <property type="entry name" value="MFS_trans_sf"/>
</dbReference>
<comment type="subcellular location">
    <subcellularLocation>
        <location evidence="1">Membrane</location>
        <topology evidence="1">Multi-pass membrane protein</topology>
    </subcellularLocation>
</comment>
<evidence type="ECO:0000256" key="1">
    <source>
        <dbReference type="ARBA" id="ARBA00004141"/>
    </source>
</evidence>
<dbReference type="RefSeq" id="XP_056771650.1">
    <property type="nucleotide sequence ID" value="XM_056903883.1"/>
</dbReference>
<dbReference type="GO" id="GO:0016020">
    <property type="term" value="C:membrane"/>
    <property type="evidence" value="ECO:0007669"/>
    <property type="project" value="UniProtKB-SubCell"/>
</dbReference>
<dbReference type="InterPro" id="IPR005828">
    <property type="entry name" value="MFS_sugar_transport-like"/>
</dbReference>
<keyword evidence="3 5" id="KW-1133">Transmembrane helix</keyword>
<reference evidence="6" key="1">
    <citation type="submission" date="2022-12" db="EMBL/GenBank/DDBJ databases">
        <authorList>
            <person name="Petersen C."/>
        </authorList>
    </citation>
    <scope>NUCLEOTIDE SEQUENCE</scope>
    <source>
        <strain evidence="6">IBT 16125</strain>
    </source>
</reference>
<evidence type="ECO:0000256" key="2">
    <source>
        <dbReference type="ARBA" id="ARBA00022692"/>
    </source>
</evidence>
<dbReference type="Proteomes" id="UP001213681">
    <property type="component" value="Unassembled WGS sequence"/>
</dbReference>
<dbReference type="Pfam" id="PF00083">
    <property type="entry name" value="Sugar_tr"/>
    <property type="match status" value="1"/>
</dbReference>
<gene>
    <name evidence="6" type="ORF">N7458_000489</name>
</gene>
<feature type="transmembrane region" description="Helical" evidence="5">
    <location>
        <begin position="20"/>
        <end position="37"/>
    </location>
</feature>
<keyword evidence="4 5" id="KW-0472">Membrane</keyword>
<keyword evidence="6" id="KW-0762">Sugar transport</keyword>
<dbReference type="GeneID" id="81594126"/>
<evidence type="ECO:0000256" key="4">
    <source>
        <dbReference type="ARBA" id="ARBA00023136"/>
    </source>
</evidence>
<evidence type="ECO:0000313" key="7">
    <source>
        <dbReference type="Proteomes" id="UP001213681"/>
    </source>
</evidence>
<feature type="transmembrane region" description="Helical" evidence="5">
    <location>
        <begin position="189"/>
        <end position="214"/>
    </location>
</feature>
<dbReference type="AlphaFoldDB" id="A0AAD6G7G3"/>
<dbReference type="InterPro" id="IPR050360">
    <property type="entry name" value="MFS_Sugar_Transporters"/>
</dbReference>